<dbReference type="KEGG" id="lbc:LACBIDRAFT_336057"/>
<evidence type="ECO:0000256" key="2">
    <source>
        <dbReference type="SAM" id="SignalP"/>
    </source>
</evidence>
<keyword evidence="4" id="KW-1185">Reference proteome</keyword>
<evidence type="ECO:0000313" key="4">
    <source>
        <dbReference type="Proteomes" id="UP000001194"/>
    </source>
</evidence>
<sequence>MKLILLLLLHPMRGWHASPSYDKGAFSLHHPRACSTCTSAVLPFSGSDAPVPHTRPTLSPYPTLPPLATIESGNYSESPSSISRSCLRSCSASSPSPSSEGGGCDLGGLQLRRVGCMRVKKMDSPPAPATPPASPGKACTPPLTAYFGFFNTPVTWREHMRLILLNLALLNQGTRLLSSSRLIRILLVLVDPDKRTRAYNHSYHPRRAFEQKPVVLLGAGIHGASAYMSVRWKCGRRQTRSIQRWVRVTSLLIFYLMNANLTDLSPEHQPSTDCPGTNVVFRKRKRTDSGDTPGHPQTAHYNPRKTMITLCTPGSNNIHDSTSVLPYALASIDAPSSPHFATFGTRITNRQDINDLSRCYGGTLGGTAPSALRATGKNVPRVWFALGRTSSLGRIETVHAIYQRHYFPDLQHVHSIEDSLMSVRTCLLDGRTVAGAATGKRSSKARKRRDHYPVFVLVALYQQLDPAQLQLSRQSLHRVFRWSMTLWRGRQLQSAQTARMDITKLVMSASRQSRTCPPFRHKRMQLQSAFDRVIGKFWSSAPDLPTPSTQRGPTPASPERAPSPIQILRVNGKFWTGGACGMSHLFVYGLIRSVEFRKYEVDIRTLN</sequence>
<feature type="signal peptide" evidence="2">
    <location>
        <begin position="1"/>
        <end position="17"/>
    </location>
</feature>
<proteinExistence type="predicted"/>
<keyword evidence="2" id="KW-0732">Signal</keyword>
<gene>
    <name evidence="3" type="ORF">LACBIDRAFT_336057</name>
</gene>
<dbReference type="Proteomes" id="UP000001194">
    <property type="component" value="Unassembled WGS sequence"/>
</dbReference>
<accession>B0E495</accession>
<reference evidence="3 4" key="1">
    <citation type="journal article" date="2008" name="Nature">
        <title>The genome of Laccaria bicolor provides insights into mycorrhizal symbiosis.</title>
        <authorList>
            <person name="Martin F."/>
            <person name="Aerts A."/>
            <person name="Ahren D."/>
            <person name="Brun A."/>
            <person name="Danchin E.G.J."/>
            <person name="Duchaussoy F."/>
            <person name="Gibon J."/>
            <person name="Kohler A."/>
            <person name="Lindquist E."/>
            <person name="Pereda V."/>
            <person name="Salamov A."/>
            <person name="Shapiro H.J."/>
            <person name="Wuyts J."/>
            <person name="Blaudez D."/>
            <person name="Buee M."/>
            <person name="Brokstein P."/>
            <person name="Canbaeck B."/>
            <person name="Cohen D."/>
            <person name="Courty P.E."/>
            <person name="Coutinho P.M."/>
            <person name="Delaruelle C."/>
            <person name="Detter J.C."/>
            <person name="Deveau A."/>
            <person name="DiFazio S."/>
            <person name="Duplessis S."/>
            <person name="Fraissinet-Tachet L."/>
            <person name="Lucic E."/>
            <person name="Frey-Klett P."/>
            <person name="Fourrey C."/>
            <person name="Feussner I."/>
            <person name="Gay G."/>
            <person name="Grimwood J."/>
            <person name="Hoegger P.J."/>
            <person name="Jain P."/>
            <person name="Kilaru S."/>
            <person name="Labbe J."/>
            <person name="Lin Y.C."/>
            <person name="Legue V."/>
            <person name="Le Tacon F."/>
            <person name="Marmeisse R."/>
            <person name="Melayah D."/>
            <person name="Montanini B."/>
            <person name="Muratet M."/>
            <person name="Nehls U."/>
            <person name="Niculita-Hirzel H."/>
            <person name="Oudot-Le Secq M.P."/>
            <person name="Peter M."/>
            <person name="Quesneville H."/>
            <person name="Rajashekar B."/>
            <person name="Reich M."/>
            <person name="Rouhier N."/>
            <person name="Schmutz J."/>
            <person name="Yin T."/>
            <person name="Chalot M."/>
            <person name="Henrissat B."/>
            <person name="Kuees U."/>
            <person name="Lucas S."/>
            <person name="Van de Peer Y."/>
            <person name="Podila G.K."/>
            <person name="Polle A."/>
            <person name="Pukkila P.J."/>
            <person name="Richardson P.M."/>
            <person name="Rouze P."/>
            <person name="Sanders I.R."/>
            <person name="Stajich J.E."/>
            <person name="Tunlid A."/>
            <person name="Tuskan G."/>
            <person name="Grigoriev I.V."/>
        </authorList>
    </citation>
    <scope>NUCLEOTIDE SEQUENCE [LARGE SCALE GENOMIC DNA]</scope>
    <source>
        <strain evidence="4">S238N-H82 / ATCC MYA-4686</strain>
    </source>
</reference>
<feature type="region of interest" description="Disordered" evidence="1">
    <location>
        <begin position="540"/>
        <end position="563"/>
    </location>
</feature>
<name>B0E495_LACBS</name>
<dbReference type="HOGENOM" id="CLU_449820_0_0_1"/>
<feature type="chain" id="PRO_5002749665" evidence="2">
    <location>
        <begin position="18"/>
        <end position="607"/>
    </location>
</feature>
<protein>
    <submittedName>
        <fullName evidence="3">Predicted protein</fullName>
    </submittedName>
</protein>
<evidence type="ECO:0000256" key="1">
    <source>
        <dbReference type="SAM" id="MobiDB-lite"/>
    </source>
</evidence>
<dbReference type="RefSeq" id="XP_001891013.1">
    <property type="nucleotide sequence ID" value="XM_001890978.1"/>
</dbReference>
<dbReference type="GeneID" id="6086669"/>
<dbReference type="InParanoid" id="B0E495"/>
<dbReference type="AlphaFoldDB" id="B0E495"/>
<dbReference type="EMBL" id="DS547332">
    <property type="protein sequence ID" value="EDQ98337.1"/>
    <property type="molecule type" value="Genomic_DNA"/>
</dbReference>
<evidence type="ECO:0000313" key="3">
    <source>
        <dbReference type="EMBL" id="EDQ98337.1"/>
    </source>
</evidence>
<organism evidence="4">
    <name type="scientific">Laccaria bicolor (strain S238N-H82 / ATCC MYA-4686)</name>
    <name type="common">Bicoloured deceiver</name>
    <name type="synonym">Laccaria laccata var. bicolor</name>
    <dbReference type="NCBI Taxonomy" id="486041"/>
    <lineage>
        <taxon>Eukaryota</taxon>
        <taxon>Fungi</taxon>
        <taxon>Dikarya</taxon>
        <taxon>Basidiomycota</taxon>
        <taxon>Agaricomycotina</taxon>
        <taxon>Agaricomycetes</taxon>
        <taxon>Agaricomycetidae</taxon>
        <taxon>Agaricales</taxon>
        <taxon>Agaricineae</taxon>
        <taxon>Hydnangiaceae</taxon>
        <taxon>Laccaria</taxon>
    </lineage>
</organism>